<evidence type="ECO:0000313" key="2">
    <source>
        <dbReference type="EMBL" id="GJT17685.1"/>
    </source>
</evidence>
<feature type="compositionally biased region" description="Acidic residues" evidence="1">
    <location>
        <begin position="42"/>
        <end position="56"/>
    </location>
</feature>
<sequence>MRCCQDSKSINDEEIDDEFMHGEEHVQGDDEKTDEFVHDDEQVNDDEDEEMTNSEIEESRNGDEEITDAAKVDAGNTEEELIGTIKDTTDAEINSLLDIKIQSEVTHIQSPSVLTVHVLVNSEPLVLKHIPETPSVAPAITLLPPSSVSTIPPILLQTITPIPTPSITTEAPTITTVLPESDALAVVHLRVMKLEKDVSELKKIDHSAEALASLKFQVPTVVKHYLGSKIGDDLQKVLQRHTANLIQKYSVKPAPKPSKIQTPKSDLEPESEKSASEIFKIKKEQVEKQKMPKYTIKSTDKAALKEYDLKSTLYQTMNENKTFNINPANHALYHALMEALIEDENSMDKGVVDTKYTTSITKTKADRYEIVGIEDMVPTLWSTTKVGSQMNKFSKHNVYSTQKILSVVSVSVKKLHGYGHLEDFAMRRAGRQKSYHQTSSRGSPAWCRGCYQKKLNITAPHKTFPEIEFKVLYTPLYKPPGAIYEDLNKQNRVMRADEMYKFSDGTL</sequence>
<protein>
    <submittedName>
        <fullName evidence="2">Uncharacterized protein</fullName>
    </submittedName>
</protein>
<reference evidence="2" key="1">
    <citation type="journal article" date="2022" name="Int. J. Mol. Sci.">
        <title>Draft Genome of Tanacetum Coccineum: Genomic Comparison of Closely Related Tanacetum-Family Plants.</title>
        <authorList>
            <person name="Yamashiro T."/>
            <person name="Shiraishi A."/>
            <person name="Nakayama K."/>
            <person name="Satake H."/>
        </authorList>
    </citation>
    <scope>NUCLEOTIDE SEQUENCE</scope>
</reference>
<evidence type="ECO:0000256" key="1">
    <source>
        <dbReference type="SAM" id="MobiDB-lite"/>
    </source>
</evidence>
<accession>A0ABQ5BS47</accession>
<evidence type="ECO:0000313" key="3">
    <source>
        <dbReference type="Proteomes" id="UP001151760"/>
    </source>
</evidence>
<reference evidence="2" key="2">
    <citation type="submission" date="2022-01" db="EMBL/GenBank/DDBJ databases">
        <authorList>
            <person name="Yamashiro T."/>
            <person name="Shiraishi A."/>
            <person name="Satake H."/>
            <person name="Nakayama K."/>
        </authorList>
    </citation>
    <scope>NUCLEOTIDE SEQUENCE</scope>
</reference>
<feature type="region of interest" description="Disordered" evidence="1">
    <location>
        <begin position="1"/>
        <end position="65"/>
    </location>
</feature>
<gene>
    <name evidence="2" type="ORF">Tco_0876391</name>
</gene>
<comment type="caution">
    <text evidence="2">The sequence shown here is derived from an EMBL/GenBank/DDBJ whole genome shotgun (WGS) entry which is preliminary data.</text>
</comment>
<feature type="region of interest" description="Disordered" evidence="1">
    <location>
        <begin position="252"/>
        <end position="274"/>
    </location>
</feature>
<feature type="compositionally biased region" description="Basic and acidic residues" evidence="1">
    <location>
        <begin position="265"/>
        <end position="274"/>
    </location>
</feature>
<keyword evidence="3" id="KW-1185">Reference proteome</keyword>
<feature type="compositionally biased region" description="Basic and acidic residues" evidence="1">
    <location>
        <begin position="18"/>
        <end position="41"/>
    </location>
</feature>
<proteinExistence type="predicted"/>
<organism evidence="2 3">
    <name type="scientific">Tanacetum coccineum</name>
    <dbReference type="NCBI Taxonomy" id="301880"/>
    <lineage>
        <taxon>Eukaryota</taxon>
        <taxon>Viridiplantae</taxon>
        <taxon>Streptophyta</taxon>
        <taxon>Embryophyta</taxon>
        <taxon>Tracheophyta</taxon>
        <taxon>Spermatophyta</taxon>
        <taxon>Magnoliopsida</taxon>
        <taxon>eudicotyledons</taxon>
        <taxon>Gunneridae</taxon>
        <taxon>Pentapetalae</taxon>
        <taxon>asterids</taxon>
        <taxon>campanulids</taxon>
        <taxon>Asterales</taxon>
        <taxon>Asteraceae</taxon>
        <taxon>Asteroideae</taxon>
        <taxon>Anthemideae</taxon>
        <taxon>Anthemidinae</taxon>
        <taxon>Tanacetum</taxon>
    </lineage>
</organism>
<name>A0ABQ5BS47_9ASTR</name>
<dbReference type="Proteomes" id="UP001151760">
    <property type="component" value="Unassembled WGS sequence"/>
</dbReference>
<dbReference type="EMBL" id="BQNB010013578">
    <property type="protein sequence ID" value="GJT17685.1"/>
    <property type="molecule type" value="Genomic_DNA"/>
</dbReference>